<organism evidence="1 2">
    <name type="scientific">Marinobacter salexigens</name>
    <dbReference type="NCBI Taxonomy" id="1925763"/>
    <lineage>
        <taxon>Bacteria</taxon>
        <taxon>Pseudomonadati</taxon>
        <taxon>Pseudomonadota</taxon>
        <taxon>Gammaproteobacteria</taxon>
        <taxon>Pseudomonadales</taxon>
        <taxon>Marinobacteraceae</taxon>
        <taxon>Marinobacter</taxon>
    </lineage>
</organism>
<dbReference type="RefSeq" id="WP_216007370.1">
    <property type="nucleotide sequence ID" value="NZ_JAHKPV010000005.1"/>
</dbReference>
<keyword evidence="2" id="KW-1185">Reference proteome</keyword>
<evidence type="ECO:0000313" key="1">
    <source>
        <dbReference type="EMBL" id="MBU2873472.1"/>
    </source>
</evidence>
<gene>
    <name evidence="1" type="ORF">KO508_05555</name>
</gene>
<dbReference type="Proteomes" id="UP000753376">
    <property type="component" value="Unassembled WGS sequence"/>
</dbReference>
<reference evidence="1 2" key="1">
    <citation type="submission" date="2021-05" db="EMBL/GenBank/DDBJ databases">
        <title>Draft genomes of bacteria isolated from model marine particles.</title>
        <authorList>
            <person name="Datta M.S."/>
            <person name="Schwartzman J.A."/>
            <person name="Enke T.N."/>
            <person name="Saavedra J."/>
            <person name="Cermak N."/>
            <person name="Cordero O.X."/>
        </authorList>
    </citation>
    <scope>NUCLEOTIDE SEQUENCE [LARGE SCALE GENOMIC DNA]</scope>
    <source>
        <strain evidence="1 2">D2M19</strain>
    </source>
</reference>
<protein>
    <submittedName>
        <fullName evidence="1">DUF2750 domain-containing protein</fullName>
    </submittedName>
</protein>
<evidence type="ECO:0000313" key="2">
    <source>
        <dbReference type="Proteomes" id="UP000753376"/>
    </source>
</evidence>
<sequence>MNVEIFGDRDFIISVQEQDGVWVLMAGQSLYALPAEGGMDLPVWSSAEKAEVFTENLNQRELSPVFVPMSNFLGDAWLGSSTLQIVDVLASPQYGQEPLVYTVDELRARLKT</sequence>
<accession>A0ABS6A8F8</accession>
<dbReference type="EMBL" id="JAHKPV010000005">
    <property type="protein sequence ID" value="MBU2873472.1"/>
    <property type="molecule type" value="Genomic_DNA"/>
</dbReference>
<comment type="caution">
    <text evidence="1">The sequence shown here is derived from an EMBL/GenBank/DDBJ whole genome shotgun (WGS) entry which is preliminary data.</text>
</comment>
<name>A0ABS6A8F8_9GAMM</name>
<proteinExistence type="predicted"/>